<evidence type="ECO:0000256" key="3">
    <source>
        <dbReference type="ARBA" id="ARBA00022475"/>
    </source>
</evidence>
<dbReference type="GO" id="GO:0005886">
    <property type="term" value="C:plasma membrane"/>
    <property type="evidence" value="ECO:0007669"/>
    <property type="project" value="UniProtKB-SubCell"/>
</dbReference>
<dbReference type="PANTHER" id="PTHR30221">
    <property type="entry name" value="SMALL-CONDUCTANCE MECHANOSENSITIVE CHANNEL"/>
    <property type="match status" value="1"/>
</dbReference>
<evidence type="ECO:0000259" key="9">
    <source>
        <dbReference type="Pfam" id="PF21082"/>
    </source>
</evidence>
<proteinExistence type="inferred from homology"/>
<dbReference type="Pfam" id="PF00924">
    <property type="entry name" value="MS_channel_2nd"/>
    <property type="match status" value="1"/>
</dbReference>
<reference evidence="12" key="1">
    <citation type="submission" date="2016-10" db="EMBL/GenBank/DDBJ databases">
        <authorList>
            <person name="Varghese N."/>
            <person name="Submissions S."/>
        </authorList>
    </citation>
    <scope>NUCLEOTIDE SEQUENCE [LARGE SCALE GENOMIC DNA]</scope>
    <source>
        <strain evidence="12">DUS833</strain>
    </source>
</reference>
<dbReference type="Pfam" id="PF21088">
    <property type="entry name" value="MS_channel_1st"/>
    <property type="match status" value="1"/>
</dbReference>
<keyword evidence="12" id="KW-1185">Reference proteome</keyword>
<keyword evidence="7" id="KW-0406">Ion transport</keyword>
<dbReference type="InterPro" id="IPR011014">
    <property type="entry name" value="MscS_channel_TM-2"/>
</dbReference>
<keyword evidence="5 7" id="KW-1133">Transmembrane helix</keyword>
<feature type="domain" description="Mechanosensitive ion channel MscS" evidence="8">
    <location>
        <begin position="111"/>
        <end position="179"/>
    </location>
</feature>
<dbReference type="SUPFAM" id="SSF82861">
    <property type="entry name" value="Mechanosensitive channel protein MscS (YggB), transmembrane region"/>
    <property type="match status" value="1"/>
</dbReference>
<evidence type="ECO:0000256" key="6">
    <source>
        <dbReference type="ARBA" id="ARBA00023136"/>
    </source>
</evidence>
<feature type="transmembrane region" description="Helical" evidence="7">
    <location>
        <begin position="62"/>
        <end position="82"/>
    </location>
</feature>
<dbReference type="PANTHER" id="PTHR30221:SF8">
    <property type="entry name" value="SMALL-CONDUCTANCE MECHANOSENSITIVE CHANNEL"/>
    <property type="match status" value="1"/>
</dbReference>
<sequence length="305" mass="32827">MENLLVEISPGGWAFLLDMLTAFSIHLGAAAGILVIGWWVARRASMSLSRLLARQSRMDATLRPILCDIGLWGIRIVAIVGALSQLGIQTASIIAVLGAAGLAVGLALQGTMQNIAAGIMLLVLRPFKVGDYIEGGAGSVAGTVDEVNLFTTRLTKPDGICEYVPNSALWSNSIRNFSRNPMRRLDLEVEISIGDDVDRALEALRTLAAADPRALRDPAPQVMVIRFDDSTAVLNIRVWSNTDMFWTMRWELARRVRQTLTDAQCSLPLRTRELHIVPSATAASVTGAAAGQAGSSAIRKPEQGV</sequence>
<feature type="transmembrane region" description="Helical" evidence="7">
    <location>
        <begin position="88"/>
        <end position="108"/>
    </location>
</feature>
<protein>
    <recommendedName>
        <fullName evidence="7">Small-conductance mechanosensitive channel</fullName>
    </recommendedName>
</protein>
<name>A0A1H1KCC5_9BURK</name>
<keyword evidence="3" id="KW-1003">Cell membrane</keyword>
<dbReference type="SUPFAM" id="SSF50182">
    <property type="entry name" value="Sm-like ribonucleoproteins"/>
    <property type="match status" value="1"/>
</dbReference>
<evidence type="ECO:0000259" key="8">
    <source>
        <dbReference type="Pfam" id="PF00924"/>
    </source>
</evidence>
<accession>A0A1H1KCC5</accession>
<dbReference type="EMBL" id="FNKX01000003">
    <property type="protein sequence ID" value="SDR59620.1"/>
    <property type="molecule type" value="Genomic_DNA"/>
</dbReference>
<evidence type="ECO:0000256" key="5">
    <source>
        <dbReference type="ARBA" id="ARBA00022989"/>
    </source>
</evidence>
<dbReference type="RefSeq" id="WP_090811152.1">
    <property type="nucleotide sequence ID" value="NZ_FNKX01000003.1"/>
</dbReference>
<dbReference type="InterPro" id="IPR006685">
    <property type="entry name" value="MscS_channel_2nd"/>
</dbReference>
<dbReference type="InterPro" id="IPR049142">
    <property type="entry name" value="MS_channel_1st"/>
</dbReference>
<comment type="subcellular location">
    <subcellularLocation>
        <location evidence="7">Cell inner membrane</location>
        <topology evidence="7">Multi-pass membrane protein</topology>
    </subcellularLocation>
    <subcellularLocation>
        <location evidence="1">Cell membrane</location>
        <topology evidence="1">Multi-pass membrane protein</topology>
    </subcellularLocation>
</comment>
<feature type="domain" description="Mechanosensitive ion channel MscS C-terminal" evidence="9">
    <location>
        <begin position="187"/>
        <end position="261"/>
    </location>
</feature>
<feature type="transmembrane region" description="Helical" evidence="7">
    <location>
        <begin position="20"/>
        <end position="41"/>
    </location>
</feature>
<evidence type="ECO:0000256" key="4">
    <source>
        <dbReference type="ARBA" id="ARBA00022692"/>
    </source>
</evidence>
<dbReference type="Gene3D" id="3.30.70.100">
    <property type="match status" value="1"/>
</dbReference>
<dbReference type="Pfam" id="PF21082">
    <property type="entry name" value="MS_channel_3rd"/>
    <property type="match status" value="1"/>
</dbReference>
<keyword evidence="6 7" id="KW-0472">Membrane</keyword>
<keyword evidence="7" id="KW-0813">Transport</keyword>
<feature type="domain" description="Mechanosensitive ion channel transmembrane helices 2/3" evidence="10">
    <location>
        <begin position="76"/>
        <end position="109"/>
    </location>
</feature>
<dbReference type="AlphaFoldDB" id="A0A1H1KCC5"/>
<dbReference type="InterPro" id="IPR011066">
    <property type="entry name" value="MscS_channel_C_sf"/>
</dbReference>
<evidence type="ECO:0000256" key="7">
    <source>
        <dbReference type="RuleBase" id="RU369025"/>
    </source>
</evidence>
<gene>
    <name evidence="11" type="ORF">SAMN05445850_6901</name>
</gene>
<dbReference type="InterPro" id="IPR049278">
    <property type="entry name" value="MS_channel_C"/>
</dbReference>
<comment type="similarity">
    <text evidence="2 7">Belongs to the MscS (TC 1.A.23) family.</text>
</comment>
<dbReference type="Proteomes" id="UP000199365">
    <property type="component" value="Unassembled WGS sequence"/>
</dbReference>
<evidence type="ECO:0000256" key="2">
    <source>
        <dbReference type="ARBA" id="ARBA00008017"/>
    </source>
</evidence>
<dbReference type="InterPro" id="IPR010920">
    <property type="entry name" value="LSM_dom_sf"/>
</dbReference>
<evidence type="ECO:0000256" key="1">
    <source>
        <dbReference type="ARBA" id="ARBA00004651"/>
    </source>
</evidence>
<dbReference type="Pfam" id="PF05552">
    <property type="entry name" value="MS_channel_1st_1"/>
    <property type="match status" value="1"/>
</dbReference>
<dbReference type="InterPro" id="IPR023408">
    <property type="entry name" value="MscS_beta-dom_sf"/>
</dbReference>
<dbReference type="InterPro" id="IPR008910">
    <property type="entry name" value="MSC_TM_helix"/>
</dbReference>
<comment type="caution">
    <text evidence="7">Lacks conserved residue(s) required for the propagation of feature annotation.</text>
</comment>
<dbReference type="InterPro" id="IPR045275">
    <property type="entry name" value="MscS_archaea/bacteria_type"/>
</dbReference>
<dbReference type="SUPFAM" id="SSF82689">
    <property type="entry name" value="Mechanosensitive channel protein MscS (YggB), C-terminal domain"/>
    <property type="match status" value="1"/>
</dbReference>
<dbReference type="Gene3D" id="1.10.287.1260">
    <property type="match status" value="1"/>
</dbReference>
<keyword evidence="7" id="KW-0997">Cell inner membrane</keyword>
<evidence type="ECO:0000313" key="11">
    <source>
        <dbReference type="EMBL" id="SDR59620.1"/>
    </source>
</evidence>
<evidence type="ECO:0000259" key="10">
    <source>
        <dbReference type="Pfam" id="PF21088"/>
    </source>
</evidence>
<dbReference type="Gene3D" id="2.30.30.60">
    <property type="match status" value="1"/>
</dbReference>
<organism evidence="11 12">
    <name type="scientific">Paraburkholderia tuberum</name>
    <dbReference type="NCBI Taxonomy" id="157910"/>
    <lineage>
        <taxon>Bacteria</taxon>
        <taxon>Pseudomonadati</taxon>
        <taxon>Pseudomonadota</taxon>
        <taxon>Betaproteobacteria</taxon>
        <taxon>Burkholderiales</taxon>
        <taxon>Burkholderiaceae</taxon>
        <taxon>Paraburkholderia</taxon>
    </lineage>
</organism>
<evidence type="ECO:0000313" key="12">
    <source>
        <dbReference type="Proteomes" id="UP000199365"/>
    </source>
</evidence>
<keyword evidence="4 7" id="KW-0812">Transmembrane</keyword>
<keyword evidence="7" id="KW-0407">Ion channel</keyword>
<dbReference type="GO" id="GO:0008381">
    <property type="term" value="F:mechanosensitive monoatomic ion channel activity"/>
    <property type="evidence" value="ECO:0007669"/>
    <property type="project" value="InterPro"/>
</dbReference>
<comment type="subunit">
    <text evidence="7">Homoheptamer.</text>
</comment>
<comment type="function">
    <text evidence="7">Mechanosensitive channel that participates in the regulation of osmotic pressure changes within the cell, opening in response to stretch forces in the membrane lipid bilayer, without the need for other proteins. Contributes to normal resistance to hypoosmotic shock. Forms an ion channel of 1.0 nanosiemens conductance with a slight preference for anions.</text>
</comment>